<name>A0ABD2QXA6_9SOLN</name>
<protein>
    <recommendedName>
        <fullName evidence="4">Pentatricopeptide repeat-containing protein</fullName>
    </recommendedName>
</protein>
<organism evidence="2 3">
    <name type="scientific">Solanum stoloniferum</name>
    <dbReference type="NCBI Taxonomy" id="62892"/>
    <lineage>
        <taxon>Eukaryota</taxon>
        <taxon>Viridiplantae</taxon>
        <taxon>Streptophyta</taxon>
        <taxon>Embryophyta</taxon>
        <taxon>Tracheophyta</taxon>
        <taxon>Spermatophyta</taxon>
        <taxon>Magnoliopsida</taxon>
        <taxon>eudicotyledons</taxon>
        <taxon>Gunneridae</taxon>
        <taxon>Pentapetalae</taxon>
        <taxon>asterids</taxon>
        <taxon>lamiids</taxon>
        <taxon>Solanales</taxon>
        <taxon>Solanaceae</taxon>
        <taxon>Solanoideae</taxon>
        <taxon>Solaneae</taxon>
        <taxon>Solanum</taxon>
    </lineage>
</organism>
<evidence type="ECO:0000313" key="3">
    <source>
        <dbReference type="Proteomes" id="UP001627284"/>
    </source>
</evidence>
<accession>A0ABD2QXA6</accession>
<proteinExistence type="predicted"/>
<evidence type="ECO:0000313" key="2">
    <source>
        <dbReference type="EMBL" id="KAL3323922.1"/>
    </source>
</evidence>
<evidence type="ECO:0000256" key="1">
    <source>
        <dbReference type="SAM" id="MobiDB-lite"/>
    </source>
</evidence>
<feature type="region of interest" description="Disordered" evidence="1">
    <location>
        <begin position="37"/>
        <end position="56"/>
    </location>
</feature>
<feature type="compositionally biased region" description="Polar residues" evidence="1">
    <location>
        <begin position="37"/>
        <end position="49"/>
    </location>
</feature>
<gene>
    <name evidence="2" type="ORF">AABB24_038214</name>
</gene>
<sequence>MDVRRLKIPKPIAIFSHIKRPLTCVIYTASSDQISEPLQKAQSNKPNPTSEKKQKKGLDLNLRKWVVSVLSNPPVDSLKIKDLLTLLTPQQFDAIFLEIYSSLKPLNVLKFFHVASGTCGFSFSVRSYCTLLRLLVASNHDVPARLLLIRLVDGNLPALF</sequence>
<keyword evidence="3" id="KW-1185">Reference proteome</keyword>
<reference evidence="2 3" key="1">
    <citation type="submission" date="2024-05" db="EMBL/GenBank/DDBJ databases">
        <title>De novo assembly of an allotetraploid wild potato.</title>
        <authorList>
            <person name="Hosaka A.J."/>
        </authorList>
    </citation>
    <scope>NUCLEOTIDE SEQUENCE [LARGE SCALE GENOMIC DNA]</scope>
    <source>
        <tissue evidence="2">Young leaves</tissue>
    </source>
</reference>
<dbReference type="AlphaFoldDB" id="A0ABD2QXA6"/>
<evidence type="ECO:0008006" key="4">
    <source>
        <dbReference type="Google" id="ProtNLM"/>
    </source>
</evidence>
<comment type="caution">
    <text evidence="2">The sequence shown here is derived from an EMBL/GenBank/DDBJ whole genome shotgun (WGS) entry which is preliminary data.</text>
</comment>
<dbReference type="Proteomes" id="UP001627284">
    <property type="component" value="Unassembled WGS sequence"/>
</dbReference>
<dbReference type="EMBL" id="JBJKTR010000023">
    <property type="protein sequence ID" value="KAL3323922.1"/>
    <property type="molecule type" value="Genomic_DNA"/>
</dbReference>
<feature type="non-terminal residue" evidence="2">
    <location>
        <position position="160"/>
    </location>
</feature>